<feature type="domain" description="Thymidylate kinase-like" evidence="11">
    <location>
        <begin position="8"/>
        <end position="197"/>
    </location>
</feature>
<reference evidence="12" key="1">
    <citation type="journal article" date="2022" name="Int. J. Syst. Evol. Microbiol.">
        <title>Apilactobacillus apisilvae sp. nov., Nicolia spurrieriana gen. nov. sp. nov., Bombilactobacillus folatiphilus sp. nov. and Bombilactobacillus thymidiniphilus sp. nov., four new lactic acid bacterial isolates from stingless bees Tetragonula carbonaria and Austroplebeia australis.</title>
        <authorList>
            <person name="Oliphant S.A."/>
            <person name="Watson-Haigh N.S."/>
            <person name="Sumby K.M."/>
            <person name="Gardner J."/>
            <person name="Groom S."/>
            <person name="Jiranek V."/>
        </authorList>
    </citation>
    <scope>NUCLEOTIDE SEQUENCE</scope>
    <source>
        <strain evidence="12">SG4_D2</strain>
    </source>
</reference>
<keyword evidence="13" id="KW-1185">Reference proteome</keyword>
<feature type="binding site" evidence="10">
    <location>
        <begin position="10"/>
        <end position="17"/>
    </location>
    <ligand>
        <name>ATP</name>
        <dbReference type="ChEBI" id="CHEBI:30616"/>
    </ligand>
</feature>
<protein>
    <recommendedName>
        <fullName evidence="3 10">Thymidylate kinase</fullName>
        <ecNumber evidence="2 10">2.7.4.9</ecNumber>
    </recommendedName>
    <alternativeName>
        <fullName evidence="10">dTMP kinase</fullName>
    </alternativeName>
</protein>
<dbReference type="Proteomes" id="UP000831495">
    <property type="component" value="Chromosome"/>
</dbReference>
<accession>A0ABY4P9K3</accession>
<dbReference type="Gene3D" id="3.40.50.300">
    <property type="entry name" value="P-loop containing nucleotide triphosphate hydrolases"/>
    <property type="match status" value="1"/>
</dbReference>
<proteinExistence type="inferred from homology"/>
<dbReference type="CDD" id="cd01672">
    <property type="entry name" value="TMPK"/>
    <property type="match status" value="1"/>
</dbReference>
<evidence type="ECO:0000256" key="2">
    <source>
        <dbReference type="ARBA" id="ARBA00012980"/>
    </source>
</evidence>
<dbReference type="SUPFAM" id="SSF52540">
    <property type="entry name" value="P-loop containing nucleoside triphosphate hydrolases"/>
    <property type="match status" value="1"/>
</dbReference>
<dbReference type="HAMAP" id="MF_00165">
    <property type="entry name" value="Thymidylate_kinase"/>
    <property type="match status" value="1"/>
</dbReference>
<dbReference type="GO" id="GO:0004798">
    <property type="term" value="F:dTMP kinase activity"/>
    <property type="evidence" value="ECO:0007669"/>
    <property type="project" value="UniProtKB-EC"/>
</dbReference>
<name>A0ABY4P9K3_9LACO</name>
<dbReference type="PROSITE" id="PS01331">
    <property type="entry name" value="THYMIDYLATE_KINASE"/>
    <property type="match status" value="1"/>
</dbReference>
<evidence type="ECO:0000256" key="5">
    <source>
        <dbReference type="ARBA" id="ARBA00022727"/>
    </source>
</evidence>
<dbReference type="Pfam" id="PF02223">
    <property type="entry name" value="Thymidylate_kin"/>
    <property type="match status" value="1"/>
</dbReference>
<evidence type="ECO:0000256" key="8">
    <source>
        <dbReference type="ARBA" id="ARBA00022840"/>
    </source>
</evidence>
<dbReference type="InterPro" id="IPR018094">
    <property type="entry name" value="Thymidylate_kinase"/>
</dbReference>
<dbReference type="NCBIfam" id="TIGR00041">
    <property type="entry name" value="DTMP_kinase"/>
    <property type="match status" value="1"/>
</dbReference>
<evidence type="ECO:0000256" key="1">
    <source>
        <dbReference type="ARBA" id="ARBA00009776"/>
    </source>
</evidence>
<dbReference type="InterPro" id="IPR018095">
    <property type="entry name" value="Thymidylate_kin_CS"/>
</dbReference>
<evidence type="ECO:0000313" key="13">
    <source>
        <dbReference type="Proteomes" id="UP000831495"/>
    </source>
</evidence>
<evidence type="ECO:0000256" key="3">
    <source>
        <dbReference type="ARBA" id="ARBA00017144"/>
    </source>
</evidence>
<keyword evidence="7 10" id="KW-0418">Kinase</keyword>
<dbReference type="RefSeq" id="WP_249514701.1">
    <property type="nucleotide sequence ID" value="NZ_CP093366.1"/>
</dbReference>
<comment type="function">
    <text evidence="10">Phosphorylation of dTMP to form dTDP in both de novo and salvage pathways of dTTP synthesis.</text>
</comment>
<keyword evidence="6 10" id="KW-0547">Nucleotide-binding</keyword>
<evidence type="ECO:0000256" key="9">
    <source>
        <dbReference type="ARBA" id="ARBA00048743"/>
    </source>
</evidence>
<keyword evidence="5 10" id="KW-0545">Nucleotide biosynthesis</keyword>
<dbReference type="InterPro" id="IPR027417">
    <property type="entry name" value="P-loop_NTPase"/>
</dbReference>
<organism evidence="12 13">
    <name type="scientific">Bombilactobacillus folatiphilus</name>
    <dbReference type="NCBI Taxonomy" id="2923362"/>
    <lineage>
        <taxon>Bacteria</taxon>
        <taxon>Bacillati</taxon>
        <taxon>Bacillota</taxon>
        <taxon>Bacilli</taxon>
        <taxon>Lactobacillales</taxon>
        <taxon>Lactobacillaceae</taxon>
        <taxon>Bombilactobacillus</taxon>
    </lineage>
</organism>
<evidence type="ECO:0000256" key="6">
    <source>
        <dbReference type="ARBA" id="ARBA00022741"/>
    </source>
</evidence>
<comment type="similarity">
    <text evidence="1 10">Belongs to the thymidylate kinase family.</text>
</comment>
<dbReference type="EMBL" id="CP093366">
    <property type="protein sequence ID" value="UQS82423.1"/>
    <property type="molecule type" value="Genomic_DNA"/>
</dbReference>
<evidence type="ECO:0000256" key="7">
    <source>
        <dbReference type="ARBA" id="ARBA00022777"/>
    </source>
</evidence>
<keyword evidence="8 10" id="KW-0067">ATP-binding</keyword>
<evidence type="ECO:0000259" key="11">
    <source>
        <dbReference type="Pfam" id="PF02223"/>
    </source>
</evidence>
<comment type="catalytic activity">
    <reaction evidence="9 10">
        <text>dTMP + ATP = dTDP + ADP</text>
        <dbReference type="Rhea" id="RHEA:13517"/>
        <dbReference type="ChEBI" id="CHEBI:30616"/>
        <dbReference type="ChEBI" id="CHEBI:58369"/>
        <dbReference type="ChEBI" id="CHEBI:63528"/>
        <dbReference type="ChEBI" id="CHEBI:456216"/>
        <dbReference type="EC" id="2.7.4.9"/>
    </reaction>
</comment>
<dbReference type="PANTHER" id="PTHR10344">
    <property type="entry name" value="THYMIDYLATE KINASE"/>
    <property type="match status" value="1"/>
</dbReference>
<evidence type="ECO:0000313" key="12">
    <source>
        <dbReference type="EMBL" id="UQS82423.1"/>
    </source>
</evidence>
<evidence type="ECO:0000256" key="4">
    <source>
        <dbReference type="ARBA" id="ARBA00022679"/>
    </source>
</evidence>
<sequence>MAGLFISLEGPDGSGKSTAAQTIVANLTELTTKPILLTREPGGSVISEQIRQVILDVDNTQMDARTEALLYAAQRRQHLVDVILPALKEGQIVISDRYVDSSIAYQGAGRQLGTQAIAQINQFATRGFLPQLTLYFDIPVEVGLARIKQHRVEPEDRLEQEKLAFHQRVQQQYQQLLLENPQRMKRIDAQQSPAQVAAEGLTQIKHCLKEEG</sequence>
<gene>
    <name evidence="10 12" type="primary">tmk</name>
    <name evidence="12" type="ORF">MOO45_01680</name>
</gene>
<dbReference type="EC" id="2.7.4.9" evidence="2 10"/>
<dbReference type="PANTHER" id="PTHR10344:SF4">
    <property type="entry name" value="UMP-CMP KINASE 2, MITOCHONDRIAL"/>
    <property type="match status" value="1"/>
</dbReference>
<keyword evidence="4 10" id="KW-0808">Transferase</keyword>
<evidence type="ECO:0000256" key="10">
    <source>
        <dbReference type="HAMAP-Rule" id="MF_00165"/>
    </source>
</evidence>
<dbReference type="InterPro" id="IPR039430">
    <property type="entry name" value="Thymidylate_kin-like_dom"/>
</dbReference>